<evidence type="ECO:0000256" key="4">
    <source>
        <dbReference type="ARBA" id="ARBA00023136"/>
    </source>
</evidence>
<gene>
    <name evidence="7" type="ORF">CU669_02845</name>
</gene>
<feature type="transmembrane region" description="Helical" evidence="5">
    <location>
        <begin position="232"/>
        <end position="251"/>
    </location>
</feature>
<dbReference type="PANTHER" id="PTHR43229:SF2">
    <property type="entry name" value="NODULATION PROTEIN J"/>
    <property type="match status" value="1"/>
</dbReference>
<dbReference type="InterPro" id="IPR047817">
    <property type="entry name" value="ABC2_TM_bact-type"/>
</dbReference>
<feature type="transmembrane region" description="Helical" evidence="5">
    <location>
        <begin position="139"/>
        <end position="162"/>
    </location>
</feature>
<comment type="caution">
    <text evidence="7">The sequence shown here is derived from an EMBL/GenBank/DDBJ whole genome shotgun (WGS) entry which is preliminary data.</text>
</comment>
<dbReference type="GO" id="GO:0140359">
    <property type="term" value="F:ABC-type transporter activity"/>
    <property type="evidence" value="ECO:0007669"/>
    <property type="project" value="InterPro"/>
</dbReference>
<dbReference type="Proteomes" id="UP000251075">
    <property type="component" value="Unassembled WGS sequence"/>
</dbReference>
<feature type="transmembrane region" description="Helical" evidence="5">
    <location>
        <begin position="61"/>
        <end position="83"/>
    </location>
</feature>
<keyword evidence="2 5" id="KW-0812">Transmembrane</keyword>
<dbReference type="InterPro" id="IPR000412">
    <property type="entry name" value="ABC_2_transport"/>
</dbReference>
<dbReference type="InterPro" id="IPR013525">
    <property type="entry name" value="ABC2_TM"/>
</dbReference>
<feature type="transmembrane region" description="Helical" evidence="5">
    <location>
        <begin position="168"/>
        <end position="188"/>
    </location>
</feature>
<dbReference type="PIRSF" id="PIRSF006648">
    <property type="entry name" value="DrrB"/>
    <property type="match status" value="1"/>
</dbReference>
<comment type="subcellular location">
    <subcellularLocation>
        <location evidence="5">Cell inner membrane</location>
        <topology evidence="5">Multi-pass membrane protein</topology>
    </subcellularLocation>
    <subcellularLocation>
        <location evidence="1">Membrane</location>
        <topology evidence="1">Multi-pass membrane protein</topology>
    </subcellularLocation>
</comment>
<organism evidence="7 8">
    <name type="scientific">Paramagnetospirillum kuznetsovii</name>
    <dbReference type="NCBI Taxonomy" id="2053833"/>
    <lineage>
        <taxon>Bacteria</taxon>
        <taxon>Pseudomonadati</taxon>
        <taxon>Pseudomonadota</taxon>
        <taxon>Alphaproteobacteria</taxon>
        <taxon>Rhodospirillales</taxon>
        <taxon>Magnetospirillaceae</taxon>
        <taxon>Paramagnetospirillum</taxon>
    </lineage>
</organism>
<evidence type="ECO:0000256" key="3">
    <source>
        <dbReference type="ARBA" id="ARBA00022989"/>
    </source>
</evidence>
<evidence type="ECO:0000259" key="6">
    <source>
        <dbReference type="PROSITE" id="PS51012"/>
    </source>
</evidence>
<reference evidence="7 8" key="1">
    <citation type="submission" date="2017-11" db="EMBL/GenBank/DDBJ databases">
        <title>Draft genome sequence of magnetotactic bacterium Magnetospirillum kuznetsovii LBB-42.</title>
        <authorList>
            <person name="Grouzdev D.S."/>
            <person name="Rysina M.S."/>
            <person name="Baslerov R.V."/>
            <person name="Koziaeva V."/>
        </authorList>
    </citation>
    <scope>NUCLEOTIDE SEQUENCE [LARGE SCALE GENOMIC DNA]</scope>
    <source>
        <strain evidence="7 8">LBB-42</strain>
    </source>
</reference>
<feature type="domain" description="ABC transmembrane type-2" evidence="6">
    <location>
        <begin position="24"/>
        <end position="256"/>
    </location>
</feature>
<evidence type="ECO:0000256" key="1">
    <source>
        <dbReference type="ARBA" id="ARBA00004141"/>
    </source>
</evidence>
<keyword evidence="5" id="KW-0813">Transport</keyword>
<dbReference type="PROSITE" id="PS51012">
    <property type="entry name" value="ABC_TM2"/>
    <property type="match status" value="1"/>
</dbReference>
<dbReference type="RefSeq" id="WP_112142315.1">
    <property type="nucleotide sequence ID" value="NZ_PGTO01000002.1"/>
</dbReference>
<comment type="caution">
    <text evidence="5">Lacks conserved residue(s) required for the propagation of feature annotation.</text>
</comment>
<evidence type="ECO:0000313" key="7">
    <source>
        <dbReference type="EMBL" id="RAU23119.1"/>
    </source>
</evidence>
<evidence type="ECO:0000256" key="5">
    <source>
        <dbReference type="RuleBase" id="RU361157"/>
    </source>
</evidence>
<feature type="transmembrane region" description="Helical" evidence="5">
    <location>
        <begin position="26"/>
        <end position="49"/>
    </location>
</feature>
<sequence length="262" mass="28339">MSALIRVAAALAKREFTRFIRQPQRVIGTVAQPLLFWLFLGAGFGGSFRPAGMENVSYLEYFYPGVMLMMMLFASIFSSITIIEDRDAGFLQGVLVAPVSRLAIVLGKVVGCTSIAMVQTLIFTIAAPFLGLHLGFGSLILLLMGFVLTGIGFSALGFLLAWGMKSTSAFHAVMMVFLMPLWMLSGALFPLGNVPQALKFVMLANPVSHALIIIRAPFYYGPEALFGDGHYLTSLAVTITWAVLCLGLSMARVNKREKGVAA</sequence>
<keyword evidence="5" id="KW-1003">Cell membrane</keyword>
<keyword evidence="4 5" id="KW-0472">Membrane</keyword>
<dbReference type="GO" id="GO:0043190">
    <property type="term" value="C:ATP-binding cassette (ABC) transporter complex"/>
    <property type="evidence" value="ECO:0007669"/>
    <property type="project" value="InterPro"/>
</dbReference>
<evidence type="ECO:0000313" key="8">
    <source>
        <dbReference type="Proteomes" id="UP000251075"/>
    </source>
</evidence>
<dbReference type="EMBL" id="PGTO01000002">
    <property type="protein sequence ID" value="RAU23119.1"/>
    <property type="molecule type" value="Genomic_DNA"/>
</dbReference>
<dbReference type="PANTHER" id="PTHR43229">
    <property type="entry name" value="NODULATION PROTEIN J"/>
    <property type="match status" value="1"/>
</dbReference>
<dbReference type="PRINTS" id="PR00164">
    <property type="entry name" value="ABC2TRNSPORT"/>
</dbReference>
<protein>
    <recommendedName>
        <fullName evidence="5">Transport permease protein</fullName>
    </recommendedName>
</protein>
<keyword evidence="8" id="KW-1185">Reference proteome</keyword>
<dbReference type="AlphaFoldDB" id="A0A364P194"/>
<accession>A0A364P194</accession>
<name>A0A364P194_9PROT</name>
<dbReference type="OrthoDB" id="9255971at2"/>
<proteinExistence type="inferred from homology"/>
<keyword evidence="3 5" id="KW-1133">Transmembrane helix</keyword>
<evidence type="ECO:0000256" key="2">
    <source>
        <dbReference type="ARBA" id="ARBA00022692"/>
    </source>
</evidence>
<dbReference type="InterPro" id="IPR051784">
    <property type="entry name" value="Nod_factor_ABC_transporter"/>
</dbReference>
<dbReference type="Pfam" id="PF01061">
    <property type="entry name" value="ABC2_membrane"/>
    <property type="match status" value="1"/>
</dbReference>
<comment type="similarity">
    <text evidence="5">Belongs to the ABC-2 integral membrane protein family.</text>
</comment>